<dbReference type="OrthoDB" id="307746at2759"/>
<keyword evidence="3" id="KW-1185">Reference proteome</keyword>
<reference evidence="2" key="1">
    <citation type="submission" date="2021-01" db="EMBL/GenBank/DDBJ databases">
        <authorList>
            <consortium name="Genoscope - CEA"/>
            <person name="William W."/>
        </authorList>
    </citation>
    <scope>NUCLEOTIDE SEQUENCE</scope>
</reference>
<dbReference type="Proteomes" id="UP000692954">
    <property type="component" value="Unassembled WGS sequence"/>
</dbReference>
<dbReference type="CDD" id="cd00167">
    <property type="entry name" value="SANT"/>
    <property type="match status" value="1"/>
</dbReference>
<comment type="caution">
    <text evidence="2">The sequence shown here is derived from an EMBL/GenBank/DDBJ whole genome shotgun (WGS) entry which is preliminary data.</text>
</comment>
<accession>A0A8S1R7L6</accession>
<proteinExistence type="predicted"/>
<feature type="domain" description="Myb-like" evidence="1">
    <location>
        <begin position="153"/>
        <end position="201"/>
    </location>
</feature>
<evidence type="ECO:0000259" key="1">
    <source>
        <dbReference type="SMART" id="SM00717"/>
    </source>
</evidence>
<dbReference type="AlphaFoldDB" id="A0A8S1R7L6"/>
<dbReference type="SMART" id="SM00717">
    <property type="entry name" value="SANT"/>
    <property type="match status" value="1"/>
</dbReference>
<protein>
    <recommendedName>
        <fullName evidence="1">Myb-like domain-containing protein</fullName>
    </recommendedName>
</protein>
<name>A0A8S1R7L6_9CILI</name>
<evidence type="ECO:0000313" key="2">
    <source>
        <dbReference type="EMBL" id="CAD8123547.1"/>
    </source>
</evidence>
<dbReference type="EMBL" id="CAJJDN010000145">
    <property type="protein sequence ID" value="CAD8123547.1"/>
    <property type="molecule type" value="Genomic_DNA"/>
</dbReference>
<dbReference type="Pfam" id="PF00249">
    <property type="entry name" value="Myb_DNA-binding"/>
    <property type="match status" value="1"/>
</dbReference>
<evidence type="ECO:0000313" key="3">
    <source>
        <dbReference type="Proteomes" id="UP000692954"/>
    </source>
</evidence>
<gene>
    <name evidence="2" type="ORF">PSON_ATCC_30995.1.T1450094</name>
</gene>
<organism evidence="2 3">
    <name type="scientific">Paramecium sonneborni</name>
    <dbReference type="NCBI Taxonomy" id="65129"/>
    <lineage>
        <taxon>Eukaryota</taxon>
        <taxon>Sar</taxon>
        <taxon>Alveolata</taxon>
        <taxon>Ciliophora</taxon>
        <taxon>Intramacronucleata</taxon>
        <taxon>Oligohymenophorea</taxon>
        <taxon>Peniculida</taxon>
        <taxon>Parameciidae</taxon>
        <taxon>Paramecium</taxon>
    </lineage>
</organism>
<dbReference type="InterPro" id="IPR001005">
    <property type="entry name" value="SANT/Myb"/>
</dbReference>
<sequence>MKQIVLNEQNDLSRYQLSSLKLQFNSINCNKNKNKNINNHKKIQMINFVDTYEDQKVDKFEEELELFGFSSSPNTLHLSDQVQSYCVDSDSNLSTPQEQQIQNIKFPIQRRRPPKRIQYTYHKKKKRPAPKPIIHIKENGLKVCLVMEKPKSNAHPFSNIEDKRILELVLKIGPKFYKISKSFPGKSVSMVKNRYYKYLRYRWDEVMGSEYRYMNSLPEDHSYEGQNGFRSSDFNDEHDSEC</sequence>